<dbReference type="InterPro" id="IPR000626">
    <property type="entry name" value="Ubiquitin-like_dom"/>
</dbReference>
<comment type="similarity">
    <text evidence="3">Belongs to the ubiquitin family.</text>
</comment>
<sequence length="188" mass="21239">MPIFVRTFASLITLEVEQSDTIDTVKKKIQDKNGIPSNRQRLICAGKYLEDGHTLADYKIQKDSTLHLAFRLTMGVGNMQIFITTLTGKILPLEVKSSDTIHQVKTKIRDQEGTPLDHQRLFYANMQLEDCRALAEYNIHDESTLTSFCFSPIARNANFCKDLNGGTLRSGKEYSDHSVRQLGGLFLI</sequence>
<comment type="subcellular location">
    <subcellularLocation>
        <location evidence="2">Cytoplasm</location>
    </subcellularLocation>
    <subcellularLocation>
        <location evidence="1">Nucleus</location>
    </subcellularLocation>
</comment>
<comment type="caution">
    <text evidence="10">The sequence shown here is derived from an EMBL/GenBank/DDBJ whole genome shotgun (WGS) entry which is preliminary data.</text>
</comment>
<dbReference type="GO" id="GO:0005634">
    <property type="term" value="C:nucleus"/>
    <property type="evidence" value="ECO:0007669"/>
    <property type="project" value="UniProtKB-SubCell"/>
</dbReference>
<evidence type="ECO:0000256" key="1">
    <source>
        <dbReference type="ARBA" id="ARBA00004123"/>
    </source>
</evidence>
<evidence type="ECO:0000256" key="2">
    <source>
        <dbReference type="ARBA" id="ARBA00004496"/>
    </source>
</evidence>
<gene>
    <name evidence="10" type="ORF">R1sor_014369</name>
</gene>
<dbReference type="Gene3D" id="3.10.20.90">
    <property type="entry name" value="Phosphatidylinositol 3-kinase Catalytic Subunit, Chain A, domain 1"/>
    <property type="match status" value="2"/>
</dbReference>
<dbReference type="InterPro" id="IPR050158">
    <property type="entry name" value="Ubiquitin_ubiquitin-like"/>
</dbReference>
<evidence type="ECO:0000256" key="4">
    <source>
        <dbReference type="ARBA" id="ARBA00022490"/>
    </source>
</evidence>
<keyword evidence="11" id="KW-1185">Reference proteome</keyword>
<organism evidence="10 11">
    <name type="scientific">Riccia sorocarpa</name>
    <dbReference type="NCBI Taxonomy" id="122646"/>
    <lineage>
        <taxon>Eukaryota</taxon>
        <taxon>Viridiplantae</taxon>
        <taxon>Streptophyta</taxon>
        <taxon>Embryophyta</taxon>
        <taxon>Marchantiophyta</taxon>
        <taxon>Marchantiopsida</taxon>
        <taxon>Marchantiidae</taxon>
        <taxon>Marchantiales</taxon>
        <taxon>Ricciaceae</taxon>
        <taxon>Riccia</taxon>
    </lineage>
</organism>
<dbReference type="SMART" id="SM00213">
    <property type="entry name" value="UBQ"/>
    <property type="match status" value="2"/>
</dbReference>
<evidence type="ECO:0000256" key="7">
    <source>
        <dbReference type="ARBA" id="ARBA00022843"/>
    </source>
</evidence>
<accession>A0ABD3HCD5</accession>
<protein>
    <recommendedName>
        <fullName evidence="9">Ubiquitin-like domain-containing protein</fullName>
    </recommendedName>
</protein>
<dbReference type="PANTHER" id="PTHR10666">
    <property type="entry name" value="UBIQUITIN"/>
    <property type="match status" value="1"/>
</dbReference>
<dbReference type="FunFam" id="3.10.20.90:FF:000469">
    <property type="entry name" value="Polyubiquitin-C"/>
    <property type="match status" value="1"/>
</dbReference>
<keyword evidence="4" id="KW-0963">Cytoplasm</keyword>
<dbReference type="InterPro" id="IPR029071">
    <property type="entry name" value="Ubiquitin-like_domsf"/>
</dbReference>
<keyword evidence="5" id="KW-1017">Isopeptide bond</keyword>
<dbReference type="InterPro" id="IPR019956">
    <property type="entry name" value="Ubiquitin_dom"/>
</dbReference>
<keyword evidence="7" id="KW-0832">Ubl conjugation</keyword>
<evidence type="ECO:0000256" key="5">
    <source>
        <dbReference type="ARBA" id="ARBA00022499"/>
    </source>
</evidence>
<dbReference type="AlphaFoldDB" id="A0ABD3HCD5"/>
<name>A0ABD3HCD5_9MARC</name>
<evidence type="ECO:0000256" key="6">
    <source>
        <dbReference type="ARBA" id="ARBA00022737"/>
    </source>
</evidence>
<feature type="domain" description="Ubiquitin-like" evidence="9">
    <location>
        <begin position="79"/>
        <end position="145"/>
    </location>
</feature>
<feature type="domain" description="Ubiquitin-like" evidence="9">
    <location>
        <begin position="1"/>
        <end position="75"/>
    </location>
</feature>
<reference evidence="10 11" key="1">
    <citation type="submission" date="2024-09" db="EMBL/GenBank/DDBJ databases">
        <title>Chromosome-scale assembly of Riccia sorocarpa.</title>
        <authorList>
            <person name="Paukszto L."/>
        </authorList>
    </citation>
    <scope>NUCLEOTIDE SEQUENCE [LARGE SCALE GENOMIC DNA]</scope>
    <source>
        <strain evidence="10">LP-2024</strain>
        <tissue evidence="10">Aerial parts of the thallus</tissue>
    </source>
</reference>
<evidence type="ECO:0000313" key="11">
    <source>
        <dbReference type="Proteomes" id="UP001633002"/>
    </source>
</evidence>
<keyword evidence="6" id="KW-0677">Repeat</keyword>
<evidence type="ECO:0000256" key="3">
    <source>
        <dbReference type="ARBA" id="ARBA00008430"/>
    </source>
</evidence>
<dbReference type="PROSITE" id="PS50053">
    <property type="entry name" value="UBIQUITIN_2"/>
    <property type="match status" value="2"/>
</dbReference>
<dbReference type="EMBL" id="JBJQOH010000004">
    <property type="protein sequence ID" value="KAL3688060.1"/>
    <property type="molecule type" value="Genomic_DNA"/>
</dbReference>
<evidence type="ECO:0000256" key="8">
    <source>
        <dbReference type="ARBA" id="ARBA00023242"/>
    </source>
</evidence>
<dbReference type="FunFam" id="3.10.20.90:FF:000160">
    <property type="entry name" value="Polyubiquitin-C"/>
    <property type="match status" value="1"/>
</dbReference>
<keyword evidence="8" id="KW-0539">Nucleus</keyword>
<dbReference type="GO" id="GO:0003729">
    <property type="term" value="F:mRNA binding"/>
    <property type="evidence" value="ECO:0007669"/>
    <property type="project" value="UniProtKB-ARBA"/>
</dbReference>
<dbReference type="Proteomes" id="UP001633002">
    <property type="component" value="Unassembled WGS sequence"/>
</dbReference>
<dbReference type="PRINTS" id="PR00348">
    <property type="entry name" value="UBIQUITIN"/>
</dbReference>
<dbReference type="GO" id="GO:0005737">
    <property type="term" value="C:cytoplasm"/>
    <property type="evidence" value="ECO:0007669"/>
    <property type="project" value="UniProtKB-SubCell"/>
</dbReference>
<evidence type="ECO:0000313" key="10">
    <source>
        <dbReference type="EMBL" id="KAL3688060.1"/>
    </source>
</evidence>
<dbReference type="Pfam" id="PF00240">
    <property type="entry name" value="ubiquitin"/>
    <property type="match status" value="2"/>
</dbReference>
<proteinExistence type="inferred from homology"/>
<evidence type="ECO:0000259" key="9">
    <source>
        <dbReference type="PROSITE" id="PS50053"/>
    </source>
</evidence>
<dbReference type="SUPFAM" id="SSF54236">
    <property type="entry name" value="Ubiquitin-like"/>
    <property type="match status" value="2"/>
</dbReference>